<dbReference type="Gene3D" id="3.30.160.60">
    <property type="entry name" value="Classic Zinc Finger"/>
    <property type="match status" value="1"/>
</dbReference>
<feature type="domain" description="C2H2-type" evidence="5">
    <location>
        <begin position="153"/>
        <end position="184"/>
    </location>
</feature>
<feature type="compositionally biased region" description="Polar residues" evidence="3">
    <location>
        <begin position="104"/>
        <end position="114"/>
    </location>
</feature>
<comment type="caution">
    <text evidence="6">The sequence shown here is derived from an EMBL/GenBank/DDBJ whole genome shotgun (WGS) entry which is preliminary data.</text>
</comment>
<dbReference type="InterPro" id="IPR013087">
    <property type="entry name" value="Znf_C2H2_type"/>
</dbReference>
<evidence type="ECO:0000313" key="7">
    <source>
        <dbReference type="Proteomes" id="UP000244722"/>
    </source>
</evidence>
<evidence type="ECO:0000256" key="1">
    <source>
        <dbReference type="ARBA" id="ARBA00022723"/>
    </source>
</evidence>
<accession>A0A2T6ZI18</accession>
<keyword evidence="4" id="KW-0732">Signal</keyword>
<dbReference type="GO" id="GO:0008270">
    <property type="term" value="F:zinc ion binding"/>
    <property type="evidence" value="ECO:0007669"/>
    <property type="project" value="UniProtKB-KW"/>
</dbReference>
<feature type="chain" id="PRO_5015539366" description="C2H2-type domain-containing protein" evidence="4">
    <location>
        <begin position="22"/>
        <end position="242"/>
    </location>
</feature>
<proteinExistence type="predicted"/>
<evidence type="ECO:0000256" key="2">
    <source>
        <dbReference type="PROSITE-ProRule" id="PRU00042"/>
    </source>
</evidence>
<gene>
    <name evidence="6" type="ORF">B9Z19DRAFT_1154909</name>
</gene>
<dbReference type="InterPro" id="IPR036236">
    <property type="entry name" value="Znf_C2H2_sf"/>
</dbReference>
<evidence type="ECO:0000313" key="6">
    <source>
        <dbReference type="EMBL" id="PUU75131.1"/>
    </source>
</evidence>
<reference evidence="6 7" key="1">
    <citation type="submission" date="2017-04" db="EMBL/GenBank/DDBJ databases">
        <title>Draft genome sequence of Tuber borchii Vittad., a whitish edible truffle.</title>
        <authorList>
            <consortium name="DOE Joint Genome Institute"/>
            <person name="Murat C."/>
            <person name="Kuo A."/>
            <person name="Barry K.W."/>
            <person name="Clum A."/>
            <person name="Dockter R.B."/>
            <person name="Fauchery L."/>
            <person name="Iotti M."/>
            <person name="Kohler A."/>
            <person name="Labutti K."/>
            <person name="Lindquist E.A."/>
            <person name="Lipzen A."/>
            <person name="Ohm R.A."/>
            <person name="Wang M."/>
            <person name="Grigoriev I.V."/>
            <person name="Zambonelli A."/>
            <person name="Martin F.M."/>
        </authorList>
    </citation>
    <scope>NUCLEOTIDE SEQUENCE [LARGE SCALE GENOMIC DNA]</scope>
    <source>
        <strain evidence="6 7">Tbo3840</strain>
    </source>
</reference>
<organism evidence="6 7">
    <name type="scientific">Tuber borchii</name>
    <name type="common">White truffle</name>
    <dbReference type="NCBI Taxonomy" id="42251"/>
    <lineage>
        <taxon>Eukaryota</taxon>
        <taxon>Fungi</taxon>
        <taxon>Dikarya</taxon>
        <taxon>Ascomycota</taxon>
        <taxon>Pezizomycotina</taxon>
        <taxon>Pezizomycetes</taxon>
        <taxon>Pezizales</taxon>
        <taxon>Tuberaceae</taxon>
        <taxon>Tuber</taxon>
    </lineage>
</organism>
<dbReference type="Pfam" id="PF12874">
    <property type="entry name" value="zf-met"/>
    <property type="match status" value="1"/>
</dbReference>
<evidence type="ECO:0000256" key="3">
    <source>
        <dbReference type="SAM" id="MobiDB-lite"/>
    </source>
</evidence>
<keyword evidence="7" id="KW-1185">Reference proteome</keyword>
<feature type="signal peptide" evidence="4">
    <location>
        <begin position="1"/>
        <end position="21"/>
    </location>
</feature>
<protein>
    <recommendedName>
        <fullName evidence="5">C2H2-type domain-containing protein</fullName>
    </recommendedName>
</protein>
<dbReference type="EMBL" id="NESQ01000249">
    <property type="protein sequence ID" value="PUU75131.1"/>
    <property type="molecule type" value="Genomic_DNA"/>
</dbReference>
<dbReference type="STRING" id="42251.A0A2T6ZI18"/>
<dbReference type="AlphaFoldDB" id="A0A2T6ZI18"/>
<evidence type="ECO:0000259" key="5">
    <source>
        <dbReference type="PROSITE" id="PS50157"/>
    </source>
</evidence>
<feature type="region of interest" description="Disordered" evidence="3">
    <location>
        <begin position="51"/>
        <end position="151"/>
    </location>
</feature>
<dbReference type="PROSITE" id="PS50157">
    <property type="entry name" value="ZINC_FINGER_C2H2_2"/>
    <property type="match status" value="1"/>
</dbReference>
<keyword evidence="1" id="KW-0479">Metal-binding</keyword>
<keyword evidence="2" id="KW-0862">Zinc</keyword>
<dbReference type="Proteomes" id="UP000244722">
    <property type="component" value="Unassembled WGS sequence"/>
</dbReference>
<dbReference type="InterPro" id="IPR018527">
    <property type="entry name" value="Rubredoxin_Fe_BS"/>
</dbReference>
<dbReference type="OrthoDB" id="654211at2759"/>
<name>A0A2T6ZI18_TUBBO</name>
<evidence type="ECO:0000256" key="4">
    <source>
        <dbReference type="SAM" id="SignalP"/>
    </source>
</evidence>
<dbReference type="SUPFAM" id="SSF57667">
    <property type="entry name" value="beta-beta-alpha zinc fingers"/>
    <property type="match status" value="1"/>
</dbReference>
<sequence>MQFARRLLLLRLSVLPREIMCLNSSSNTERRKRKAYSDGKVEWANVPLDMDLDEGTKNDEPAYLQPQTTQHSNEEDAPYAPIVNDSDTSFHPHSDPSPAPLNSLPEQWISSTRTRSGRKPYDRKGSSRRNKTKAQRGEPRTKKPKPNPKPKIFPCKLGCEKSFVRNTDQERHCRTAAIHNLEKPWECPLCGTKFNRQDNLDQHLANEPKKCKLLQEEREAWGQLSAYIPTSQPWFQSLQHPY</sequence>
<keyword evidence="2" id="KW-0863">Zinc-finger</keyword>
<dbReference type="PROSITE" id="PS00202">
    <property type="entry name" value="RUBREDOXIN"/>
    <property type="match status" value="1"/>
</dbReference>